<proteinExistence type="predicted"/>
<dbReference type="PATRIC" id="fig|316.97.peg.3143"/>
<organism evidence="2 3">
    <name type="scientific">Stutzerimonas stutzeri</name>
    <name type="common">Pseudomonas stutzeri</name>
    <dbReference type="NCBI Taxonomy" id="316"/>
    <lineage>
        <taxon>Bacteria</taxon>
        <taxon>Pseudomonadati</taxon>
        <taxon>Pseudomonadota</taxon>
        <taxon>Gammaproteobacteria</taxon>
        <taxon>Pseudomonadales</taxon>
        <taxon>Pseudomonadaceae</taxon>
        <taxon>Stutzerimonas</taxon>
    </lineage>
</organism>
<dbReference type="Proteomes" id="UP000025238">
    <property type="component" value="Chromosome"/>
</dbReference>
<evidence type="ECO:0000313" key="3">
    <source>
        <dbReference type="Proteomes" id="UP000025238"/>
    </source>
</evidence>
<accession>A0A023WYV5</accession>
<dbReference type="AlphaFoldDB" id="A0A023WYV5"/>
<dbReference type="EMBL" id="CP007509">
    <property type="protein sequence ID" value="AHY45121.1"/>
    <property type="molecule type" value="Genomic_DNA"/>
</dbReference>
<evidence type="ECO:0000256" key="1">
    <source>
        <dbReference type="SAM" id="MobiDB-lite"/>
    </source>
</evidence>
<dbReference type="KEGG" id="pstu:UIB01_15720"/>
<sequence>MSTFSLTRGSEAALGMLASQAGSETLLLTQPARELRAELSIEPFTSDSGDQLLAVLFMREQRHSMTLQRNDGANVQHLADWVEAIANGTLDTSEAIPQRTDPSDLSAATAAFNAAASELNAKAKPAQAPDGWQLVPMEPTQAMREAFHAATERYEDGYGESPDSQWHAMLRAAPAPSPTA</sequence>
<protein>
    <submittedName>
        <fullName evidence="2">Uncharacterized protein</fullName>
    </submittedName>
</protein>
<gene>
    <name evidence="2" type="ORF">UIB01_15720</name>
</gene>
<evidence type="ECO:0000313" key="2">
    <source>
        <dbReference type="EMBL" id="AHY45121.1"/>
    </source>
</evidence>
<name>A0A023WYV5_STUST</name>
<feature type="region of interest" description="Disordered" evidence="1">
    <location>
        <begin position="155"/>
        <end position="180"/>
    </location>
</feature>
<reference evidence="2 3" key="1">
    <citation type="submission" date="2014-03" db="EMBL/GenBank/DDBJ databases">
        <title>Complete genome sequence of Pseudomonas stutzeri 19SMN4.</title>
        <authorList>
            <person name="Brunet-Galmes I."/>
            <person name="Nogales B."/>
            <person name="Busquets A."/>
            <person name="Pena A."/>
            <person name="Gomila M."/>
            <person name="Garcia-Valdes E."/>
            <person name="Lalucat J."/>
            <person name="Bennasar A."/>
            <person name="Bosch R."/>
        </authorList>
    </citation>
    <scope>NUCLEOTIDE SEQUENCE [LARGE SCALE GENOMIC DNA]</scope>
    <source>
        <strain evidence="2 3">19SMN4</strain>
    </source>
</reference>